<protein>
    <recommendedName>
        <fullName evidence="4">Ribbon-helix-helix protein CopG domain-containing protein</fullName>
    </recommendedName>
</protein>
<evidence type="ECO:0008006" key="4">
    <source>
        <dbReference type="Google" id="ProtNLM"/>
    </source>
</evidence>
<dbReference type="AlphaFoldDB" id="A0A0G0YWL8"/>
<comment type="caution">
    <text evidence="2">The sequence shown here is derived from an EMBL/GenBank/DDBJ whole genome shotgun (WGS) entry which is preliminary data.</text>
</comment>
<proteinExistence type="predicted"/>
<accession>A0A0G0YWL8</accession>
<reference evidence="2 3" key="1">
    <citation type="journal article" date="2015" name="Nature">
        <title>rRNA introns, odd ribosomes, and small enigmatic genomes across a large radiation of phyla.</title>
        <authorList>
            <person name="Brown C.T."/>
            <person name="Hug L.A."/>
            <person name="Thomas B.C."/>
            <person name="Sharon I."/>
            <person name="Castelle C.J."/>
            <person name="Singh A."/>
            <person name="Wilkins M.J."/>
            <person name="Williams K.H."/>
            <person name="Banfield J.F."/>
        </authorList>
    </citation>
    <scope>NUCLEOTIDE SEQUENCE [LARGE SCALE GENOMIC DNA]</scope>
</reference>
<evidence type="ECO:0000313" key="3">
    <source>
        <dbReference type="Proteomes" id="UP000034753"/>
    </source>
</evidence>
<organism evidence="2 3">
    <name type="scientific">Candidatus Daviesbacteria bacterium GW2011_GWB1_41_5</name>
    <dbReference type="NCBI Taxonomy" id="1618429"/>
    <lineage>
        <taxon>Bacteria</taxon>
        <taxon>Candidatus Daviesiibacteriota</taxon>
    </lineage>
</organism>
<feature type="coiled-coil region" evidence="1">
    <location>
        <begin position="32"/>
        <end position="87"/>
    </location>
</feature>
<name>A0A0G0YWL8_9BACT</name>
<sequence>MQRTQIYLPDDLRKKIDNYLALSGDSLAGFLRKAATERLKGERNRKEDLKNLADNFVGSSMKTDKEIQKWLDSVREERRLADEVREERLQKILKKALKKKG</sequence>
<dbReference type="Proteomes" id="UP000034753">
    <property type="component" value="Unassembled WGS sequence"/>
</dbReference>
<gene>
    <name evidence="2" type="ORF">UU67_C0008G0003</name>
</gene>
<evidence type="ECO:0000256" key="1">
    <source>
        <dbReference type="SAM" id="Coils"/>
    </source>
</evidence>
<dbReference type="EMBL" id="LCBN01000008">
    <property type="protein sequence ID" value="KKS14071.1"/>
    <property type="molecule type" value="Genomic_DNA"/>
</dbReference>
<evidence type="ECO:0000313" key="2">
    <source>
        <dbReference type="EMBL" id="KKS14071.1"/>
    </source>
</evidence>
<keyword evidence="1" id="KW-0175">Coiled coil</keyword>